<dbReference type="RefSeq" id="WP_166919849.1">
    <property type="nucleotide sequence ID" value="NZ_JAASRN010000002.1"/>
</dbReference>
<dbReference type="SUPFAM" id="SSF74853">
    <property type="entry name" value="Lamin A/C globular tail domain"/>
    <property type="match status" value="3"/>
</dbReference>
<dbReference type="Gene3D" id="2.60.40.1220">
    <property type="match status" value="3"/>
</dbReference>
<gene>
    <name evidence="4" type="ORF">FHS56_001815</name>
</gene>
<protein>
    <recommendedName>
        <fullName evidence="3">LTD domain-containing protein</fullName>
    </recommendedName>
</protein>
<dbReference type="AlphaFoldDB" id="A0A846MSH8"/>
<sequence>MNFLGKTLLSVVLTFLCFSHIKAQFQDDFSDGDFTNNPTWTGDVTLFVVDNGQLRSAGTASSDILHLSTPSSVMDNTVWSFLIDLKFAPSATNFVRIYLASNQANLEGALNGYFIQIGQTGDDYIKLYRQSGTNTTEILSGSTAFSSNVKVRIKVTRNNSGKWTIWADPTGGFAYQKEGEVLDNTYSSTAYFGVYCNYSTASRATLYYFDDFHVYVDNQPPQVTQINTPNDNTLEVIFDEAMEQTSAENVNNYSINNGIGTPATATLNNAMPNKLTLSFTNSFQDGQQYQITISGVQDLLNNTITTPVVRSFEYIALSTAAPGDIVINEIMADPTPVVGLPNAEYVELYNRSNKNINLQNYSLNGKVITTSAYILKRGQYVLLTPAASAASFGVSNVIGMTSFDALTNTGETVTLQDAGGVVIDAVSYTDAWYADPRKDDGGWSLERINPYLPCGAGPHNWRASVNSLGGTPGFQNSVYDPSPDTTPPTVRNIQPSGSSALLLSFSEPMEVAALANTANYSLNGGVGVSAVQLNSETGVLLNLDTPLTAGQLYTLTLQNLTDCSGNALSPVTYTVGVGRAPGRFELLITEIMADPTPAVALPEYEYLEIHNRTSELLTLSGCVLKDATSSANLPPVNVYPGEYVILCSSSAVSELSAYGRAIAVTSFPSLNNTGELLLLLNASGEVIFAVKYSDKWYGDVTKKEGGWSLEMIDIHNPCGEGNNWRASEAAAGGTPGAVNSVSDSRPDNTPPAIVQAYALYADTVELLFSEPMDATALLNASITIEPPVAVASVLPQPPFYKRVKVVLNETLQARQAYTIRFRGATDCAGNLIDSKPFTFGLVEAADSGDVILNEVLFNPRVGGSDFVELYNRSEKYINLQNWKIARFYNDAINNARVIASEPLILAPGEYIAVTDNVENIQQNYPASKGKRFAEVSSMPGYNDDKGTVLLLNPAGRVWERFDYSEDYHFALLNDKNGVSLERIRFDAPTNERSNWFSAASTVGYATPAQPNSQHLEGGSISGGIRLSSPMVTPDEDGIQDFVEIRYAFAQNGYVANVTIYDAQGRLVRRLVSNQLLSTEGSFLWYGENDERQGVRNGYYIVVFEVFDLSGQQKRYKETVVVNRR</sequence>
<evidence type="ECO:0000259" key="3">
    <source>
        <dbReference type="PROSITE" id="PS51841"/>
    </source>
</evidence>
<dbReference type="Pfam" id="PF00932">
    <property type="entry name" value="LTD"/>
    <property type="match status" value="3"/>
</dbReference>
<dbReference type="InterPro" id="IPR036415">
    <property type="entry name" value="Lamin_tail_dom_sf"/>
</dbReference>
<dbReference type="InterPro" id="IPR014755">
    <property type="entry name" value="Cu-Rt/internalin_Ig-like"/>
</dbReference>
<evidence type="ECO:0000256" key="1">
    <source>
        <dbReference type="ARBA" id="ARBA00022729"/>
    </source>
</evidence>
<comment type="caution">
    <text evidence="4">The sequence shown here is derived from an EMBL/GenBank/DDBJ whole genome shotgun (WGS) entry which is preliminary data.</text>
</comment>
<dbReference type="Gene3D" id="2.60.40.1260">
    <property type="entry name" value="Lamin Tail domain"/>
    <property type="match status" value="2"/>
</dbReference>
<feature type="signal peptide" evidence="2">
    <location>
        <begin position="1"/>
        <end position="23"/>
    </location>
</feature>
<evidence type="ECO:0000313" key="5">
    <source>
        <dbReference type="Proteomes" id="UP000537126"/>
    </source>
</evidence>
<keyword evidence="5" id="KW-1185">Reference proteome</keyword>
<dbReference type="InterPro" id="IPR001322">
    <property type="entry name" value="Lamin_tail_dom"/>
</dbReference>
<proteinExistence type="predicted"/>
<evidence type="ECO:0000313" key="4">
    <source>
        <dbReference type="EMBL" id="NIK74302.1"/>
    </source>
</evidence>
<dbReference type="PROSITE" id="PS51841">
    <property type="entry name" value="LTD"/>
    <property type="match status" value="2"/>
</dbReference>
<dbReference type="InterPro" id="IPR032812">
    <property type="entry name" value="SbsA_Ig"/>
</dbReference>
<organism evidence="4 5">
    <name type="scientific">Thermonema lapsum</name>
    <dbReference type="NCBI Taxonomy" id="28195"/>
    <lineage>
        <taxon>Bacteria</taxon>
        <taxon>Pseudomonadati</taxon>
        <taxon>Bacteroidota</taxon>
        <taxon>Cytophagia</taxon>
        <taxon>Cytophagales</taxon>
        <taxon>Thermonemataceae</taxon>
        <taxon>Thermonema</taxon>
    </lineage>
</organism>
<keyword evidence="1 2" id="KW-0732">Signal</keyword>
<dbReference type="Pfam" id="PF13205">
    <property type="entry name" value="Big_5"/>
    <property type="match status" value="2"/>
</dbReference>
<name>A0A846MSH8_9BACT</name>
<evidence type="ECO:0000256" key="2">
    <source>
        <dbReference type="SAM" id="SignalP"/>
    </source>
</evidence>
<accession>A0A846MSH8</accession>
<dbReference type="Gene3D" id="2.60.40.4070">
    <property type="match status" value="1"/>
</dbReference>
<dbReference type="Proteomes" id="UP000537126">
    <property type="component" value="Unassembled WGS sequence"/>
</dbReference>
<reference evidence="4 5" key="1">
    <citation type="submission" date="2020-03" db="EMBL/GenBank/DDBJ databases">
        <title>Genomic Encyclopedia of Type Strains, Phase IV (KMG-IV): sequencing the most valuable type-strain genomes for metagenomic binning, comparative biology and taxonomic classification.</title>
        <authorList>
            <person name="Goeker M."/>
        </authorList>
    </citation>
    <scope>NUCLEOTIDE SEQUENCE [LARGE SCALE GENOMIC DNA]</scope>
    <source>
        <strain evidence="4 5">DSM 5718</strain>
    </source>
</reference>
<feature type="chain" id="PRO_5032934289" description="LTD domain-containing protein" evidence="2">
    <location>
        <begin position="24"/>
        <end position="1124"/>
    </location>
</feature>
<feature type="domain" description="LTD" evidence="3">
    <location>
        <begin position="313"/>
        <end position="430"/>
    </location>
</feature>
<dbReference type="Gene3D" id="2.60.120.560">
    <property type="entry name" value="Exo-inulinase, domain 1"/>
    <property type="match status" value="1"/>
</dbReference>
<feature type="domain" description="LTD" evidence="3">
    <location>
        <begin position="838"/>
        <end position="943"/>
    </location>
</feature>
<dbReference type="EMBL" id="JAASRN010000002">
    <property type="protein sequence ID" value="NIK74302.1"/>
    <property type="molecule type" value="Genomic_DNA"/>
</dbReference>